<evidence type="ECO:0000313" key="5">
    <source>
        <dbReference type="Proteomes" id="UP000660675"/>
    </source>
</evidence>
<dbReference type="Gene3D" id="2.60.120.200">
    <property type="match status" value="2"/>
</dbReference>
<dbReference type="SUPFAM" id="SSF49899">
    <property type="entry name" value="Concanavalin A-like lectins/glucanases"/>
    <property type="match status" value="2"/>
</dbReference>
<keyword evidence="5" id="KW-1185">Reference proteome</keyword>
<keyword evidence="1" id="KW-0732">Signal</keyword>
<dbReference type="Proteomes" id="UP000660675">
    <property type="component" value="Unassembled WGS sequence"/>
</dbReference>
<keyword evidence="2" id="KW-1015">Disulfide bond</keyword>
<evidence type="ECO:0000256" key="2">
    <source>
        <dbReference type="ARBA" id="ARBA00023157"/>
    </source>
</evidence>
<organism evidence="4 5">
    <name type="scientific">Streptomyces gelaticus</name>
    <dbReference type="NCBI Taxonomy" id="285446"/>
    <lineage>
        <taxon>Bacteria</taxon>
        <taxon>Bacillati</taxon>
        <taxon>Actinomycetota</taxon>
        <taxon>Actinomycetes</taxon>
        <taxon>Kitasatosporales</taxon>
        <taxon>Streptomycetaceae</taxon>
        <taxon>Streptomyces</taxon>
    </lineage>
</organism>
<accession>A0ABQ2VVN7</accession>
<dbReference type="EMBL" id="BMTF01000005">
    <property type="protein sequence ID" value="GGV81384.1"/>
    <property type="molecule type" value="Genomic_DNA"/>
</dbReference>
<dbReference type="InterPro" id="IPR006558">
    <property type="entry name" value="LamG-like"/>
</dbReference>
<protein>
    <recommendedName>
        <fullName evidence="3">LamG-like jellyroll fold domain-containing protein</fullName>
    </recommendedName>
</protein>
<feature type="domain" description="LamG-like jellyroll fold" evidence="3">
    <location>
        <begin position="553"/>
        <end position="698"/>
    </location>
</feature>
<feature type="domain" description="LamG-like jellyroll fold" evidence="3">
    <location>
        <begin position="331"/>
        <end position="463"/>
    </location>
</feature>
<gene>
    <name evidence="4" type="ORF">GCM10015535_21220</name>
</gene>
<reference evidence="5" key="1">
    <citation type="journal article" date="2019" name="Int. J. Syst. Evol. Microbiol.">
        <title>The Global Catalogue of Microorganisms (GCM) 10K type strain sequencing project: providing services to taxonomists for standard genome sequencing and annotation.</title>
        <authorList>
            <consortium name="The Broad Institute Genomics Platform"/>
            <consortium name="The Broad Institute Genome Sequencing Center for Infectious Disease"/>
            <person name="Wu L."/>
            <person name="Ma J."/>
        </authorList>
    </citation>
    <scope>NUCLEOTIDE SEQUENCE [LARGE SCALE GENOMIC DNA]</scope>
    <source>
        <strain evidence="5">JCM 4376</strain>
    </source>
</reference>
<evidence type="ECO:0000259" key="3">
    <source>
        <dbReference type="SMART" id="SM00560"/>
    </source>
</evidence>
<dbReference type="PANTHER" id="PTHR46943">
    <property type="entry name" value="PENTRAXIN-RELATED PROTEIN PTX3"/>
    <property type="match status" value="1"/>
</dbReference>
<dbReference type="SMART" id="SM00560">
    <property type="entry name" value="LamGL"/>
    <property type="match status" value="2"/>
</dbReference>
<comment type="caution">
    <text evidence="4">The sequence shown here is derived from an EMBL/GenBank/DDBJ whole genome shotgun (WGS) entry which is preliminary data.</text>
</comment>
<dbReference type="RefSeq" id="WP_229866825.1">
    <property type="nucleotide sequence ID" value="NZ_BMTF01000005.1"/>
</dbReference>
<dbReference type="InterPro" id="IPR042837">
    <property type="entry name" value="PTX3"/>
</dbReference>
<dbReference type="PANTHER" id="PTHR46943:SF1">
    <property type="entry name" value="PENTRAXIN-RELATED PROTEIN PTX3"/>
    <property type="match status" value="1"/>
</dbReference>
<sequence>MRETSGAGRRRSARLGALSLVAGVALTTQGMAVAVADPAPDRSWASELETGGRACGAGETKAYVRATPSLRAVLSDPVNGGQPDAPPVAAEFEAWWAADGGTERRQATTTAKPQGSVFSWQLPEGIPADTVVSWHVRALSGGTVSPWSSEGAGAACEFVYDREAPRAPVVSSADYPDGDAWTDGVGVHGTFHVTSPSEDVEFYRYNFRGGRQLTVQASGPDRAADIDYLPESAGPHGLEVQAFDRAGNGSTPTNYQFRVGSGRAPAARWKLADAAGSHTAAAEAGPVARAGAGAAFAGTAPSGTDLTSSVSLDGTGHGFLTPDAPVVAPGGTFSVGAWVRPAAVDGTRTVVSQDTGQGPAFTLGLRQDDGKPVWSFAVGGTPLTGGVPETGEWAHVLGRYDARTGKARLYVNGRAVGDERTVTPAAGDGSFQIGRAQGAAGYRDRWQGEVGDVRVYDRVAVADEVAGLGTRKAQLLGHWALETAPGGISAESDGGQPLKLGPGASIFRTDETCDPLDPDCNPGDWPLADEGHLNLDGVSGYAATEKPVVDTGDSFTVSATVRLADQEPDHPMTVLSQGGAHGDAFKVRYEPSTASWELVMSHADGPGAAETVVARYAEPDGGQGAGHRIAVVHDTAADRITLFVDGYAETAGTAEFRDGWTSGGGLQVGRGRTADGWGEYLHGAVDQVRAFSGALTASEISALW</sequence>
<name>A0ABQ2VVN7_9ACTN</name>
<dbReference type="Pfam" id="PF13385">
    <property type="entry name" value="Laminin_G_3"/>
    <property type="match status" value="2"/>
</dbReference>
<proteinExistence type="predicted"/>
<dbReference type="InterPro" id="IPR013320">
    <property type="entry name" value="ConA-like_dom_sf"/>
</dbReference>
<evidence type="ECO:0000256" key="1">
    <source>
        <dbReference type="ARBA" id="ARBA00022729"/>
    </source>
</evidence>
<evidence type="ECO:0000313" key="4">
    <source>
        <dbReference type="EMBL" id="GGV81384.1"/>
    </source>
</evidence>